<sequence length="648" mass="73690">MMKIPKALTILLILVNFSAFAQTIDASMGKVGDLSLLKELPMPTKSGKLMAPVVDIMPHLRGFHGYKEVRDEMIFLKKLGFKRVYFILSQPGYSAFSDPTISVMSPDKGTGNHTLESILALGDPNYVYLYEAQRLGMEAWAIIKPYESGTGFTIPHGASTALSKQIPTIGGQHINFDNLIANNPELRIKRKPEQDSILLRLKEPIQSLEVAFSLDAFRDKTSAKKYFEFKGLSDAAIQIPEITLWHSKDNGKYTKYEGEVKVVSKFEYRKVKDANGFMVEDLPKRLLVLTLEGFTIPEKDSYLAITLGQHKDLYTIPYSMIRAFTASGEIPITTGIHVRSPLSKEEAMKSPEDREWGLEDKTVKGEKASNLFMDWGFEFEFQGAGFWGDGWTSSPVYGIAKGKREYMGGTPCEAYPEVQEYWLDQVERVTKMGFDGIDFRLQNHSGMVTDYVNYGYNEPIVKRYKEKHGVDILEAEADPLKIMEIRGEYFMSFLEKAADVLHASGKKMQVHLRQAHEEPLLSDDFNELGFWAMPKILIDWKKAIDLADEVTLKHYYRGDYQPSMADSIKTYANNQGKRVWVHNYFTQGDGVEYDFLNDIEKDQRVGGILLYEVNRGLLYTGFPDDKWGQNEANINKLQEVLQKLSADR</sequence>
<keyword evidence="1" id="KW-0732">Signal</keyword>
<keyword evidence="3" id="KW-1185">Reference proteome</keyword>
<dbReference type="OrthoDB" id="2495488at2"/>
<feature type="signal peptide" evidence="1">
    <location>
        <begin position="1"/>
        <end position="21"/>
    </location>
</feature>
<dbReference type="Proteomes" id="UP000036520">
    <property type="component" value="Chromosome"/>
</dbReference>
<dbReference type="EMBL" id="CP012040">
    <property type="protein sequence ID" value="AKP50837.1"/>
    <property type="molecule type" value="Genomic_DNA"/>
</dbReference>
<dbReference type="KEGG" id="camu:CA2015_1395"/>
<evidence type="ECO:0000256" key="1">
    <source>
        <dbReference type="SAM" id="SignalP"/>
    </source>
</evidence>
<feature type="chain" id="PRO_5005208968" evidence="1">
    <location>
        <begin position="22"/>
        <end position="648"/>
    </location>
</feature>
<dbReference type="RefSeq" id="WP_157470351.1">
    <property type="nucleotide sequence ID" value="NZ_CP012040.1"/>
</dbReference>
<gene>
    <name evidence="2" type="ORF">CA2015_1395</name>
</gene>
<name>A0A0H4PRD2_9BACT</name>
<organism evidence="2 3">
    <name type="scientific">Cyclobacterium amurskyense</name>
    <dbReference type="NCBI Taxonomy" id="320787"/>
    <lineage>
        <taxon>Bacteria</taxon>
        <taxon>Pseudomonadati</taxon>
        <taxon>Bacteroidota</taxon>
        <taxon>Cytophagia</taxon>
        <taxon>Cytophagales</taxon>
        <taxon>Cyclobacteriaceae</taxon>
        <taxon>Cyclobacterium</taxon>
    </lineage>
</organism>
<evidence type="ECO:0000313" key="3">
    <source>
        <dbReference type="Proteomes" id="UP000036520"/>
    </source>
</evidence>
<accession>A0A0H4PRD2</accession>
<reference evidence="2 3" key="1">
    <citation type="submission" date="2015-07" db="EMBL/GenBank/DDBJ databases">
        <authorList>
            <person name="Kim K.M."/>
        </authorList>
    </citation>
    <scope>NUCLEOTIDE SEQUENCE [LARGE SCALE GENOMIC DNA]</scope>
    <source>
        <strain evidence="2 3">KCTC 12363</strain>
    </source>
</reference>
<protein>
    <submittedName>
        <fullName evidence="2">Uncharacterized protein</fullName>
    </submittedName>
</protein>
<proteinExistence type="predicted"/>
<evidence type="ECO:0000313" key="2">
    <source>
        <dbReference type="EMBL" id="AKP50837.1"/>
    </source>
</evidence>
<dbReference type="AlphaFoldDB" id="A0A0H4PRD2"/>